<keyword evidence="1" id="KW-0472">Membrane</keyword>
<protein>
    <recommendedName>
        <fullName evidence="4">EamA domain-containing protein</fullName>
    </recommendedName>
</protein>
<proteinExistence type="predicted"/>
<evidence type="ECO:0008006" key="4">
    <source>
        <dbReference type="Google" id="ProtNLM"/>
    </source>
</evidence>
<keyword evidence="1" id="KW-1133">Transmembrane helix</keyword>
<dbReference type="EMBL" id="CAUYUJ010002456">
    <property type="protein sequence ID" value="CAK0800883.1"/>
    <property type="molecule type" value="Genomic_DNA"/>
</dbReference>
<sequence>GACLSDGYVALGVGPGCAYGLSKFRSVALSVVIFCVTVSLIPIYNKKVLSGNSDVDTFPYPVATSFLQLSFVSLALGLGDSLAFLLCPRRAEWSPSWLFGPHFWYKLRYSGPAGLCFGLKFSFTNWGLLLVPTATHMLLQSTDLLWTVGCAWLVVGERVGAQEGCAVLLTALGTMLISLDEATVAALRRGVKELMRPDNRVGGMLAVEVTAIKLAVSSLTCLAAACLVEGGGLGLSRCAGLREGRAEPWWEALAVYPARGVSLVLLVAVLILVFQVNITWLARLTSAVTVGMVASVKVVPQWLLNGLMGLQGPTSPAFAVGVALVLLASLLYLQGRAGSCEQAQGL</sequence>
<evidence type="ECO:0000313" key="2">
    <source>
        <dbReference type="EMBL" id="CAK0800883.1"/>
    </source>
</evidence>
<feature type="transmembrane region" description="Helical" evidence="1">
    <location>
        <begin position="315"/>
        <end position="333"/>
    </location>
</feature>
<feature type="transmembrane region" description="Helical" evidence="1">
    <location>
        <begin position="27"/>
        <end position="45"/>
    </location>
</feature>
<dbReference type="SUPFAM" id="SSF103481">
    <property type="entry name" value="Multidrug resistance efflux transporter EmrE"/>
    <property type="match status" value="1"/>
</dbReference>
<evidence type="ECO:0000313" key="3">
    <source>
        <dbReference type="Proteomes" id="UP001189429"/>
    </source>
</evidence>
<name>A0ABN9Q8Y8_9DINO</name>
<dbReference type="InterPro" id="IPR037185">
    <property type="entry name" value="EmrE-like"/>
</dbReference>
<keyword evidence="3" id="KW-1185">Reference proteome</keyword>
<comment type="caution">
    <text evidence="2">The sequence shown here is derived from an EMBL/GenBank/DDBJ whole genome shotgun (WGS) entry which is preliminary data.</text>
</comment>
<keyword evidence="1" id="KW-0812">Transmembrane</keyword>
<feature type="non-terminal residue" evidence="2">
    <location>
        <position position="1"/>
    </location>
</feature>
<dbReference type="Proteomes" id="UP001189429">
    <property type="component" value="Unassembled WGS sequence"/>
</dbReference>
<reference evidence="2" key="1">
    <citation type="submission" date="2023-10" db="EMBL/GenBank/DDBJ databases">
        <authorList>
            <person name="Chen Y."/>
            <person name="Shah S."/>
            <person name="Dougan E. K."/>
            <person name="Thang M."/>
            <person name="Chan C."/>
        </authorList>
    </citation>
    <scope>NUCLEOTIDE SEQUENCE [LARGE SCALE GENOMIC DNA]</scope>
</reference>
<evidence type="ECO:0000256" key="1">
    <source>
        <dbReference type="SAM" id="Phobius"/>
    </source>
</evidence>
<feature type="transmembrane region" description="Helical" evidence="1">
    <location>
        <begin position="253"/>
        <end position="274"/>
    </location>
</feature>
<organism evidence="2 3">
    <name type="scientific">Prorocentrum cordatum</name>
    <dbReference type="NCBI Taxonomy" id="2364126"/>
    <lineage>
        <taxon>Eukaryota</taxon>
        <taxon>Sar</taxon>
        <taxon>Alveolata</taxon>
        <taxon>Dinophyceae</taxon>
        <taxon>Prorocentrales</taxon>
        <taxon>Prorocentraceae</taxon>
        <taxon>Prorocentrum</taxon>
    </lineage>
</organism>
<feature type="transmembrane region" description="Helical" evidence="1">
    <location>
        <begin position="65"/>
        <end position="87"/>
    </location>
</feature>
<gene>
    <name evidence="2" type="ORF">PCOR1329_LOCUS8912</name>
</gene>
<accession>A0ABN9Q8Y8</accession>